<organism evidence="3 4">
    <name type="scientific">Angiostrongylus cantonensis</name>
    <name type="common">Rat lungworm</name>
    <dbReference type="NCBI Taxonomy" id="6313"/>
    <lineage>
        <taxon>Eukaryota</taxon>
        <taxon>Metazoa</taxon>
        <taxon>Ecdysozoa</taxon>
        <taxon>Nematoda</taxon>
        <taxon>Chromadorea</taxon>
        <taxon>Rhabditida</taxon>
        <taxon>Rhabditina</taxon>
        <taxon>Rhabditomorpha</taxon>
        <taxon>Strongyloidea</taxon>
        <taxon>Metastrongylidae</taxon>
        <taxon>Angiostrongylus</taxon>
    </lineage>
</organism>
<dbReference type="InterPro" id="IPR036383">
    <property type="entry name" value="TSP1_rpt_sf"/>
</dbReference>
<dbReference type="InterPro" id="IPR000884">
    <property type="entry name" value="TSP1_rpt"/>
</dbReference>
<dbReference type="Pfam" id="PF00090">
    <property type="entry name" value="TSP_1"/>
    <property type="match status" value="2"/>
</dbReference>
<evidence type="ECO:0000256" key="1">
    <source>
        <dbReference type="ARBA" id="ARBA00022737"/>
    </source>
</evidence>
<reference evidence="4" key="2">
    <citation type="submission" date="2016-04" db="UniProtKB">
        <authorList>
            <consortium name="WormBaseParasite"/>
        </authorList>
    </citation>
    <scope>IDENTIFICATION</scope>
</reference>
<dbReference type="PANTHER" id="PTHR22906">
    <property type="entry name" value="PROPERDIN"/>
    <property type="match status" value="1"/>
</dbReference>
<evidence type="ECO:0000256" key="2">
    <source>
        <dbReference type="ARBA" id="ARBA00023157"/>
    </source>
</evidence>
<proteinExistence type="predicted"/>
<dbReference type="PANTHER" id="PTHR22906:SF47">
    <property type="entry name" value="APPLE DOMAIN-CONTAINING PROTEIN"/>
    <property type="match status" value="1"/>
</dbReference>
<accession>A0A158PCP3</accession>
<dbReference type="InterPro" id="IPR052065">
    <property type="entry name" value="Compl_asym_regulator"/>
</dbReference>
<evidence type="ECO:0000313" key="4">
    <source>
        <dbReference type="WBParaSite" id="ACAC_0001286301-mRNA-1"/>
    </source>
</evidence>
<name>A0A158PCP3_ANGCA</name>
<dbReference type="STRING" id="6313.A0A158PCP3"/>
<keyword evidence="1" id="KW-0677">Repeat</keyword>
<dbReference type="WBParaSite" id="ACAC_0001286301-mRNA-1">
    <property type="protein sequence ID" value="ACAC_0001286301-mRNA-1"/>
    <property type="gene ID" value="ACAC_0001286301"/>
</dbReference>
<reference evidence="3" key="1">
    <citation type="submission" date="2012-09" db="EMBL/GenBank/DDBJ databases">
        <authorList>
            <person name="Martin A.A."/>
        </authorList>
    </citation>
    <scope>NUCLEOTIDE SEQUENCE</scope>
</reference>
<dbReference type="AlphaFoldDB" id="A0A158PCP3"/>
<protein>
    <submittedName>
        <fullName evidence="4">TSP1_spondin domain-containing protein</fullName>
    </submittedName>
</protein>
<dbReference type="PROSITE" id="PS50092">
    <property type="entry name" value="TSP1"/>
    <property type="match status" value="2"/>
</dbReference>
<dbReference type="Proteomes" id="UP000035642">
    <property type="component" value="Unassembled WGS sequence"/>
</dbReference>
<sequence>MGAKYVVFHDGDQYVGIFIHLYYKNTELLFLESYAQENVKVGTAKEHLMSDFCAINSYDILQITHSCVVQDCPKWTEWTSWTVCANKCDEDTYRIRNRMRTCESGRDCPGSSREIRFCQLTSCPYWDQWMDWSGCSVTCGIGVCERRRRCVTDDLLNLPNLDEFDEAFFEMDSEKAKSALIARSRSDVLNPANRTYTIEDVARRAPVRTTMDSSGTCTGSDVERKSCDAGREYTLISSLLMISNFCLLVHVAHGIRGVSGHHVLDVAHKQYPDEVEYVKSLYQIPFFRSLHRRWWTPETRKWWLEVALCEIQVTFTLKTLKEQWASSAVMALPLKYGRAMLNVNKGNHVNGQSGVNGVAAYGVGEVEKQDVGSANLKVPTSLRNIQFTSAAVLVKITKKENRQPSDDLEGQSETYVSINFRHDEFQVPFLSFVTLKAADGQSGLNGASVTIVIFVGEIELALKVMVRTTRSFCYVRKSYAIQELMVRHDYNSYERSRTEGKSWKITWVC</sequence>
<keyword evidence="2" id="KW-1015">Disulfide bond</keyword>
<dbReference type="SMART" id="SM00209">
    <property type="entry name" value="TSP1"/>
    <property type="match status" value="2"/>
</dbReference>
<keyword evidence="3" id="KW-1185">Reference proteome</keyword>
<dbReference type="Gene3D" id="2.20.100.10">
    <property type="entry name" value="Thrombospondin type-1 (TSP1) repeat"/>
    <property type="match status" value="2"/>
</dbReference>
<dbReference type="SUPFAM" id="SSF82895">
    <property type="entry name" value="TSP-1 type 1 repeat"/>
    <property type="match status" value="2"/>
</dbReference>
<evidence type="ECO:0000313" key="3">
    <source>
        <dbReference type="Proteomes" id="UP000035642"/>
    </source>
</evidence>